<comment type="caution">
    <text evidence="1">The sequence shown here is derived from an EMBL/GenBank/DDBJ whole genome shotgun (WGS) entry which is preliminary data.</text>
</comment>
<sequence>MLIIYYYLNQNYHQILPCECYISKLYFYQRNAIQNVIQLIIQDRILVQVNQLNLVNQMQLLELMIKLKRMKDIQKFNKIDKSYNEESQQFKLDFMDQKVCYCQMII</sequence>
<keyword evidence="2" id="KW-1185">Reference proteome</keyword>
<name>A0A8S1QRL5_9CILI</name>
<evidence type="ECO:0000313" key="2">
    <source>
        <dbReference type="Proteomes" id="UP000692954"/>
    </source>
</evidence>
<gene>
    <name evidence="1" type="ORF">PSON_ATCC_30995.1.T1140014</name>
</gene>
<dbReference type="EMBL" id="CAJJDN010000114">
    <property type="protein sequence ID" value="CAD8117464.1"/>
    <property type="molecule type" value="Genomic_DNA"/>
</dbReference>
<evidence type="ECO:0000313" key="1">
    <source>
        <dbReference type="EMBL" id="CAD8117464.1"/>
    </source>
</evidence>
<reference evidence="1" key="1">
    <citation type="submission" date="2021-01" db="EMBL/GenBank/DDBJ databases">
        <authorList>
            <consortium name="Genoscope - CEA"/>
            <person name="William W."/>
        </authorList>
    </citation>
    <scope>NUCLEOTIDE SEQUENCE</scope>
</reference>
<proteinExistence type="predicted"/>
<protein>
    <submittedName>
        <fullName evidence="1">Uncharacterized protein</fullName>
    </submittedName>
</protein>
<dbReference type="AlphaFoldDB" id="A0A8S1QRL5"/>
<accession>A0A8S1QRL5</accession>
<dbReference type="Proteomes" id="UP000692954">
    <property type="component" value="Unassembled WGS sequence"/>
</dbReference>
<organism evidence="1 2">
    <name type="scientific">Paramecium sonneborni</name>
    <dbReference type="NCBI Taxonomy" id="65129"/>
    <lineage>
        <taxon>Eukaryota</taxon>
        <taxon>Sar</taxon>
        <taxon>Alveolata</taxon>
        <taxon>Ciliophora</taxon>
        <taxon>Intramacronucleata</taxon>
        <taxon>Oligohymenophorea</taxon>
        <taxon>Peniculida</taxon>
        <taxon>Parameciidae</taxon>
        <taxon>Paramecium</taxon>
    </lineage>
</organism>